<name>Q97I28_CLOAB</name>
<dbReference type="EMBL" id="AE001437">
    <property type="protein sequence ID" value="AAK79791.1"/>
    <property type="molecule type" value="Genomic_DNA"/>
</dbReference>
<protein>
    <submittedName>
        <fullName evidence="1">Uncharacterized protein</fullName>
    </submittedName>
</protein>
<reference evidence="1 2" key="1">
    <citation type="journal article" date="2001" name="J. Bacteriol.">
        <title>Genome sequence and comparative analysis of the solvent-producing bacterium Clostridium acetobutylicum.</title>
        <authorList>
            <person name="Nolling J."/>
            <person name="Breton G."/>
            <person name="Omelchenko M.V."/>
            <person name="Makarova K.S."/>
            <person name="Zeng Q."/>
            <person name="Gibson R."/>
            <person name="Lee H.M."/>
            <person name="Dubois J."/>
            <person name="Qiu D."/>
            <person name="Hitti J."/>
            <person name="Wolf Y.I."/>
            <person name="Tatusov R.L."/>
            <person name="Sabathe F."/>
            <person name="Doucette-Stamm L."/>
            <person name="Soucaille P."/>
            <person name="Daly M.J."/>
            <person name="Bennett G.N."/>
            <person name="Koonin E.V."/>
            <person name="Smith D.R."/>
        </authorList>
    </citation>
    <scope>NUCLEOTIDE SEQUENCE [LARGE SCALE GENOMIC DNA]</scope>
    <source>
        <strain evidence="2">ATCC 824 / DSM 792 / JCM 1419 / LMG 5710 / VKM B-1787</strain>
    </source>
</reference>
<dbReference type="PATRIC" id="fig|272562.8.peg.2032"/>
<accession>Q97I28</accession>
<proteinExistence type="predicted"/>
<evidence type="ECO:0000313" key="1">
    <source>
        <dbReference type="EMBL" id="AAK79791.1"/>
    </source>
</evidence>
<evidence type="ECO:0000313" key="2">
    <source>
        <dbReference type="Proteomes" id="UP000000814"/>
    </source>
</evidence>
<sequence>MDANFNCKAVKKIDFRKDFAIGLFSSQDQKSSFKVIEPLELKKLIKTRIKGIYNLYKDDI</sequence>
<dbReference type="AlphaFoldDB" id="Q97I28"/>
<dbReference type="STRING" id="272562.CA_C1826"/>
<keyword evidence="2" id="KW-1185">Reference proteome</keyword>
<gene>
    <name evidence="1" type="ordered locus">CA_C1826</name>
</gene>
<dbReference type="PIR" id="D97125">
    <property type="entry name" value="D97125"/>
</dbReference>
<dbReference type="KEGG" id="cac:CA_C1826"/>
<dbReference type="Proteomes" id="UP000000814">
    <property type="component" value="Chromosome"/>
</dbReference>
<dbReference type="HOGENOM" id="CLU_2932962_0_0_9"/>
<organism evidence="1 2">
    <name type="scientific">Clostridium acetobutylicum (strain ATCC 824 / DSM 792 / JCM 1419 / IAM 19013 / LMG 5710 / NBRC 13948 / NRRL B-527 / VKM B-1787 / 2291 / W)</name>
    <dbReference type="NCBI Taxonomy" id="272562"/>
    <lineage>
        <taxon>Bacteria</taxon>
        <taxon>Bacillati</taxon>
        <taxon>Bacillota</taxon>
        <taxon>Clostridia</taxon>
        <taxon>Eubacteriales</taxon>
        <taxon>Clostridiaceae</taxon>
        <taxon>Clostridium</taxon>
    </lineage>
</organism>